<keyword evidence="2" id="KW-1185">Reference proteome</keyword>
<evidence type="ECO:0000313" key="1">
    <source>
        <dbReference type="EMBL" id="MBD7966269.1"/>
    </source>
</evidence>
<dbReference type="RefSeq" id="WP_191755411.1">
    <property type="nucleotide sequence ID" value="NZ_JACSQM010000015.1"/>
</dbReference>
<proteinExistence type="predicted"/>
<reference evidence="1 2" key="1">
    <citation type="submission" date="2020-08" db="EMBL/GenBank/DDBJ databases">
        <title>A Genomic Blueprint of the Chicken Gut Microbiome.</title>
        <authorList>
            <person name="Gilroy R."/>
            <person name="Ravi A."/>
            <person name="Getino M."/>
            <person name="Pursley I."/>
            <person name="Horton D.L."/>
            <person name="Alikhan N.-F."/>
            <person name="Baker D."/>
            <person name="Gharbi K."/>
            <person name="Hall N."/>
            <person name="Watson M."/>
            <person name="Adriaenssens E.M."/>
            <person name="Foster-Nyarko E."/>
            <person name="Jarju S."/>
            <person name="Secka A."/>
            <person name="Antonio M."/>
            <person name="Oren A."/>
            <person name="Chaudhuri R."/>
            <person name="La Ragione R.M."/>
            <person name="Hildebrand F."/>
            <person name="Pallen M.J."/>
        </authorList>
    </citation>
    <scope>NUCLEOTIDE SEQUENCE [LARGE SCALE GENOMIC DNA]</scope>
    <source>
        <strain evidence="1 2">Sa2CUA10</strain>
    </source>
</reference>
<name>A0ABR8ST61_9BACL</name>
<gene>
    <name evidence="1" type="ORF">H9648_19670</name>
</gene>
<dbReference type="EMBL" id="JACSQM010000015">
    <property type="protein sequence ID" value="MBD7966269.1"/>
    <property type="molecule type" value="Genomic_DNA"/>
</dbReference>
<sequence length="122" mass="13875">MLIRQDGFVYTDQIRPGMVAHLKNGLTVIGVKNEYEAQLRMFHTNDTPEYILHNEVKLIDQLEKILSLAPDTLISSIDQYSIDFMEHASLLEERAFEAGYMAAKQKENADITSELSSINQIS</sequence>
<evidence type="ECO:0000313" key="2">
    <source>
        <dbReference type="Proteomes" id="UP000603641"/>
    </source>
</evidence>
<accession>A0ABR8ST61</accession>
<protein>
    <submittedName>
        <fullName evidence="1">Uncharacterized protein</fullName>
    </submittedName>
</protein>
<dbReference type="Proteomes" id="UP000603641">
    <property type="component" value="Unassembled WGS sequence"/>
</dbReference>
<organism evidence="1 2">
    <name type="scientific">Fictibacillus norfolkensis</name>
    <dbReference type="NCBI Taxonomy" id="2762233"/>
    <lineage>
        <taxon>Bacteria</taxon>
        <taxon>Bacillati</taxon>
        <taxon>Bacillota</taxon>
        <taxon>Bacilli</taxon>
        <taxon>Bacillales</taxon>
        <taxon>Fictibacillaceae</taxon>
        <taxon>Fictibacillus</taxon>
    </lineage>
</organism>
<comment type="caution">
    <text evidence="1">The sequence shown here is derived from an EMBL/GenBank/DDBJ whole genome shotgun (WGS) entry which is preliminary data.</text>
</comment>